<feature type="transmembrane region" description="Helical" evidence="2">
    <location>
        <begin position="38"/>
        <end position="60"/>
    </location>
</feature>
<feature type="domain" description="EamA" evidence="3">
    <location>
        <begin position="173"/>
        <end position="315"/>
    </location>
</feature>
<feature type="transmembrane region" description="Helical" evidence="2">
    <location>
        <begin position="211"/>
        <end position="230"/>
    </location>
</feature>
<accession>A0A511FA07</accession>
<dbReference type="PANTHER" id="PTHR22911:SF37">
    <property type="entry name" value="THREONINE_HOMOSERINE EXPORTER RHTA"/>
    <property type="match status" value="1"/>
</dbReference>
<comment type="caution">
    <text evidence="4">The sequence shown here is derived from an EMBL/GenBank/DDBJ whole genome shotgun (WGS) entry which is preliminary data.</text>
</comment>
<dbReference type="GO" id="GO:0015565">
    <property type="term" value="F:threonine efflux transmembrane transporter activity"/>
    <property type="evidence" value="ECO:0007669"/>
    <property type="project" value="TreeGrafter"/>
</dbReference>
<name>A0A511FA07_9CELL</name>
<dbReference type="Pfam" id="PF00892">
    <property type="entry name" value="EamA"/>
    <property type="match status" value="1"/>
</dbReference>
<dbReference type="SUPFAM" id="SSF103481">
    <property type="entry name" value="Multidrug resistance efflux transporter EmrE"/>
    <property type="match status" value="2"/>
</dbReference>
<feature type="transmembrane region" description="Helical" evidence="2">
    <location>
        <begin position="171"/>
        <end position="190"/>
    </location>
</feature>
<reference evidence="4 6" key="1">
    <citation type="submission" date="2019-07" db="EMBL/GenBank/DDBJ databases">
        <title>Whole genome shotgun sequence of Cellulomonas hominis NBRC 16055.</title>
        <authorList>
            <person name="Hosoyama A."/>
            <person name="Uohara A."/>
            <person name="Ohji S."/>
            <person name="Ichikawa N."/>
        </authorList>
    </citation>
    <scope>NUCLEOTIDE SEQUENCE [LARGE SCALE GENOMIC DNA]</scope>
    <source>
        <strain evidence="4 6">NBRC 16055</strain>
    </source>
</reference>
<feature type="transmembrane region" description="Helical" evidence="2">
    <location>
        <begin position="298"/>
        <end position="316"/>
    </location>
</feature>
<dbReference type="InterPro" id="IPR000620">
    <property type="entry name" value="EamA_dom"/>
</dbReference>
<dbReference type="AlphaFoldDB" id="A0A511FA07"/>
<feature type="transmembrane region" description="Helical" evidence="2">
    <location>
        <begin position="94"/>
        <end position="114"/>
    </location>
</feature>
<keyword evidence="2" id="KW-0812">Transmembrane</keyword>
<dbReference type="Proteomes" id="UP000564629">
    <property type="component" value="Unassembled WGS sequence"/>
</dbReference>
<dbReference type="GO" id="GO:0005886">
    <property type="term" value="C:plasma membrane"/>
    <property type="evidence" value="ECO:0007669"/>
    <property type="project" value="TreeGrafter"/>
</dbReference>
<proteinExistence type="inferred from homology"/>
<evidence type="ECO:0000313" key="4">
    <source>
        <dbReference type="EMBL" id="GEL45384.1"/>
    </source>
</evidence>
<feature type="transmembrane region" description="Helical" evidence="2">
    <location>
        <begin position="272"/>
        <end position="292"/>
    </location>
</feature>
<dbReference type="EMBL" id="JACHDN010000001">
    <property type="protein sequence ID" value="MBB5473187.1"/>
    <property type="molecule type" value="Genomic_DNA"/>
</dbReference>
<reference evidence="5 7" key="2">
    <citation type="submission" date="2020-08" db="EMBL/GenBank/DDBJ databases">
        <title>Sequencing the genomes of 1000 actinobacteria strains.</title>
        <authorList>
            <person name="Klenk H.-P."/>
        </authorList>
    </citation>
    <scope>NUCLEOTIDE SEQUENCE [LARGE SCALE GENOMIC DNA]</scope>
    <source>
        <strain evidence="5 7">DSM 9581</strain>
    </source>
</reference>
<comment type="similarity">
    <text evidence="1">Belongs to the EamA transporter family.</text>
</comment>
<evidence type="ECO:0000259" key="3">
    <source>
        <dbReference type="Pfam" id="PF00892"/>
    </source>
</evidence>
<feature type="transmembrane region" description="Helical" evidence="2">
    <location>
        <begin position="66"/>
        <end position="82"/>
    </location>
</feature>
<feature type="transmembrane region" description="Helical" evidence="2">
    <location>
        <begin position="146"/>
        <end position="165"/>
    </location>
</feature>
<organism evidence="4 6">
    <name type="scientific">Cellulomonas hominis</name>
    <dbReference type="NCBI Taxonomy" id="156981"/>
    <lineage>
        <taxon>Bacteria</taxon>
        <taxon>Bacillati</taxon>
        <taxon>Actinomycetota</taxon>
        <taxon>Actinomycetes</taxon>
        <taxon>Micrococcales</taxon>
        <taxon>Cellulomonadaceae</taxon>
        <taxon>Cellulomonas</taxon>
    </lineage>
</organism>
<keyword evidence="6" id="KW-1185">Reference proteome</keyword>
<evidence type="ECO:0000256" key="1">
    <source>
        <dbReference type="ARBA" id="ARBA00007362"/>
    </source>
</evidence>
<feature type="transmembrane region" description="Helical" evidence="2">
    <location>
        <begin position="242"/>
        <end position="260"/>
    </location>
</feature>
<evidence type="ECO:0000313" key="5">
    <source>
        <dbReference type="EMBL" id="MBB5473187.1"/>
    </source>
</evidence>
<keyword evidence="2" id="KW-0472">Membrane</keyword>
<protein>
    <submittedName>
        <fullName evidence="4">Conserved hypthetical membrane protein</fullName>
    </submittedName>
    <submittedName>
        <fullName evidence="5">Inner membrane transporter RhtA</fullName>
    </submittedName>
</protein>
<dbReference type="InterPro" id="IPR037185">
    <property type="entry name" value="EmrE-like"/>
</dbReference>
<gene>
    <name evidence="4" type="ORF">CHO01_05000</name>
    <name evidence="5" type="ORF">HNR08_001923</name>
</gene>
<dbReference type="EMBL" id="BJVQ01000004">
    <property type="protein sequence ID" value="GEL45384.1"/>
    <property type="molecule type" value="Genomic_DNA"/>
</dbReference>
<sequence length="327" mass="32634">MSGSTTSASSAAGAPPAVPPVPPVPAGGGVLGRVPAPALFLVSGLAQYGGAALAVALFAVVPSPTVAWLRIAVAALVLLAWRRPWRARWTRADLLAAALFGVVLAAMNVSFYVAIDVLPLGTAVAIEFLGPVAVAAVTGRTWRERLGIVVAAVGVVLLAGVELSTGGEDSVRGLVAIGIAAACWAGYILLGRRVAQGSRRGDAGAPRPDGITSLAVGMAAGGLVFAPFLAGSAGPVLHDAGLAAAVLGIAVLSSVVPYAIEQVVLRRVTAATFAVLLAMLPATAAVVGAVALRQWPHGWEVAGLACVSVAIVLTATRRAPAGRERAA</sequence>
<evidence type="ECO:0000313" key="6">
    <source>
        <dbReference type="Proteomes" id="UP000321723"/>
    </source>
</evidence>
<evidence type="ECO:0000256" key="2">
    <source>
        <dbReference type="SAM" id="Phobius"/>
    </source>
</evidence>
<keyword evidence="2" id="KW-1133">Transmembrane helix</keyword>
<dbReference type="Proteomes" id="UP000321723">
    <property type="component" value="Unassembled WGS sequence"/>
</dbReference>
<dbReference type="PANTHER" id="PTHR22911">
    <property type="entry name" value="ACYL-MALONYL CONDENSING ENZYME-RELATED"/>
    <property type="match status" value="1"/>
</dbReference>
<feature type="transmembrane region" description="Helical" evidence="2">
    <location>
        <begin position="120"/>
        <end position="139"/>
    </location>
</feature>
<evidence type="ECO:0000313" key="7">
    <source>
        <dbReference type="Proteomes" id="UP000564629"/>
    </source>
</evidence>